<evidence type="ECO:0000256" key="4">
    <source>
        <dbReference type="ARBA" id="ARBA00022989"/>
    </source>
</evidence>
<name>A0A6J6BDM3_9ZZZZ</name>
<feature type="transmembrane region" description="Helical" evidence="6">
    <location>
        <begin position="196"/>
        <end position="217"/>
    </location>
</feature>
<feature type="domain" description="ResB-like" evidence="7">
    <location>
        <begin position="48"/>
        <end position="514"/>
    </location>
</feature>
<evidence type="ECO:0000256" key="1">
    <source>
        <dbReference type="ARBA" id="ARBA00004141"/>
    </source>
</evidence>
<evidence type="ECO:0000259" key="7">
    <source>
        <dbReference type="Pfam" id="PF05140"/>
    </source>
</evidence>
<dbReference type="Pfam" id="PF05140">
    <property type="entry name" value="ResB"/>
    <property type="match status" value="1"/>
</dbReference>
<keyword evidence="2 6" id="KW-0812">Transmembrane</keyword>
<accession>A0A6J6BDM3</accession>
<protein>
    <submittedName>
        <fullName evidence="8">Unannotated protein</fullName>
    </submittedName>
</protein>
<dbReference type="GO" id="GO:0016020">
    <property type="term" value="C:membrane"/>
    <property type="evidence" value="ECO:0007669"/>
    <property type="project" value="UniProtKB-SubCell"/>
</dbReference>
<reference evidence="8" key="1">
    <citation type="submission" date="2020-05" db="EMBL/GenBank/DDBJ databases">
        <authorList>
            <person name="Chiriac C."/>
            <person name="Salcher M."/>
            <person name="Ghai R."/>
            <person name="Kavagutti S V."/>
        </authorList>
    </citation>
    <scope>NUCLEOTIDE SEQUENCE</scope>
</reference>
<sequence length="530" mass="57804">MASSRPSKPSAPQDLMVSDAEAASQAVNSPDLGLTGWMRWIWRSLTSMKTALILLLLLAAAAIPGSVYPQRSADPNGVASYYKNNPELAKVLDWFQLFDVYGSIWFSAIYILLFVSLIGCVVPRTRVHWRAMLAEPVDAPARMQRFPAYAKVTSEASAMAVLDRAEAHLRQGRYRVVRRKGSVSAERGYIRETGNLIFHFSLMGVLVAAGLGGGFSYNGQRVLVEGEVFVNNLASYDSFSPGVFFDENNLQPFSMALDKFEVDFDLNNSSNIGTPLDFRAFVTSKLAGGEKRESVIRVNEPLEVPGAHVYLTGNGYAPVLTFKDPDGQIAFSGPVVFLPQDANYTSLGVIKLPDAKPNQYGVLAFFYPTKEQLETGAFTSIYPDPVDPLLSMNLYVGNLGLDGGVPRNVFSLDTHGLDQVAGGKSGTKAVMLKIGETKQLPGDLGSVTFNGLKRFASLDLAYNPGQVWVLLFAILAFIGLAISLSVPRRRIWVRKFESGFEVAALARNDDPRLEDIVANLVEAIAPKKGN</sequence>
<gene>
    <name evidence="8" type="ORF">UFOPK1410_00480</name>
    <name evidence="9" type="ORF">UFOPK1855_00431</name>
</gene>
<dbReference type="PANTHER" id="PTHR31566:SF0">
    <property type="entry name" value="CYTOCHROME C BIOGENESIS PROTEIN CCS1, CHLOROPLASTIC"/>
    <property type="match status" value="1"/>
</dbReference>
<evidence type="ECO:0000256" key="2">
    <source>
        <dbReference type="ARBA" id="ARBA00022692"/>
    </source>
</evidence>
<feature type="transmembrane region" description="Helical" evidence="6">
    <location>
        <begin position="48"/>
        <end position="68"/>
    </location>
</feature>
<dbReference type="AlphaFoldDB" id="A0A6J6BDM3"/>
<proteinExistence type="predicted"/>
<evidence type="ECO:0000256" key="3">
    <source>
        <dbReference type="ARBA" id="ARBA00022748"/>
    </source>
</evidence>
<evidence type="ECO:0000313" key="8">
    <source>
        <dbReference type="EMBL" id="CAB4536348.1"/>
    </source>
</evidence>
<dbReference type="InterPro" id="IPR007816">
    <property type="entry name" value="ResB-like_domain"/>
</dbReference>
<feature type="transmembrane region" description="Helical" evidence="6">
    <location>
        <begin position="467"/>
        <end position="486"/>
    </location>
</feature>
<comment type="subcellular location">
    <subcellularLocation>
        <location evidence="1">Membrane</location>
        <topology evidence="1">Multi-pass membrane protein</topology>
    </subcellularLocation>
</comment>
<dbReference type="GO" id="GO:0017004">
    <property type="term" value="P:cytochrome complex assembly"/>
    <property type="evidence" value="ECO:0007669"/>
    <property type="project" value="UniProtKB-KW"/>
</dbReference>
<evidence type="ECO:0000256" key="6">
    <source>
        <dbReference type="SAM" id="Phobius"/>
    </source>
</evidence>
<organism evidence="8">
    <name type="scientific">freshwater metagenome</name>
    <dbReference type="NCBI Taxonomy" id="449393"/>
    <lineage>
        <taxon>unclassified sequences</taxon>
        <taxon>metagenomes</taxon>
        <taxon>ecological metagenomes</taxon>
    </lineage>
</organism>
<keyword evidence="3" id="KW-0201">Cytochrome c-type biogenesis</keyword>
<dbReference type="PANTHER" id="PTHR31566">
    <property type="entry name" value="CYTOCHROME C BIOGENESIS PROTEIN CCS1, CHLOROPLASTIC"/>
    <property type="match status" value="1"/>
</dbReference>
<evidence type="ECO:0000256" key="5">
    <source>
        <dbReference type="ARBA" id="ARBA00023136"/>
    </source>
</evidence>
<keyword evidence="5 6" id="KW-0472">Membrane</keyword>
<dbReference type="EMBL" id="CAEZUW010000052">
    <property type="protein sequence ID" value="CAB4611283.1"/>
    <property type="molecule type" value="Genomic_DNA"/>
</dbReference>
<dbReference type="EMBL" id="CAEZSH010000043">
    <property type="protein sequence ID" value="CAB4536348.1"/>
    <property type="molecule type" value="Genomic_DNA"/>
</dbReference>
<keyword evidence="4 6" id="KW-1133">Transmembrane helix</keyword>
<dbReference type="InterPro" id="IPR023494">
    <property type="entry name" value="Cyt_c_bgen_Ccs1/CcsB/ResB"/>
</dbReference>
<evidence type="ECO:0000313" key="9">
    <source>
        <dbReference type="EMBL" id="CAB4611283.1"/>
    </source>
</evidence>
<feature type="transmembrane region" description="Helical" evidence="6">
    <location>
        <begin position="100"/>
        <end position="122"/>
    </location>
</feature>